<dbReference type="InterPro" id="IPR003439">
    <property type="entry name" value="ABC_transporter-like_ATP-bd"/>
</dbReference>
<keyword evidence="3 5" id="KW-0067">ATP-binding</keyword>
<feature type="domain" description="ABC transporter" evidence="4">
    <location>
        <begin position="9"/>
        <end position="236"/>
    </location>
</feature>
<dbReference type="EMBL" id="PEBV01000001">
    <property type="protein sequence ID" value="PTQ54879.1"/>
    <property type="molecule type" value="Genomic_DNA"/>
</dbReference>
<dbReference type="InterPro" id="IPR003593">
    <property type="entry name" value="AAA+_ATPase"/>
</dbReference>
<sequence length="335" mass="36522">MRRGPEPVLVLENVCKRYPHFSLGPLDAALELAPGTVTTLVGRNGSGKSLLLNMLVNWIKPTEGKIRLFGWTYPEGEVAIKSRLAYMPDLPELFYGATGSALVRQAKMLAPDWDDSRFRELAKRFELPILDLPFETLSKGQRERLLLALVLSRTVPLYVLDEPTSGLDPYVRALLYDAWRERLEAGAALFLSSHDMAAVERFADVIVVMHAGRLLGPYVKDELLDRWALIAPEVGEGALTGRTPAGAPIEGTPAGAPIAEETLRRLPGVVAVTSSPARSIISRDRETTEAALRALGHGARSARLPLTDIVRYLMESEGAAFEAASSISTNGRDLG</sequence>
<dbReference type="SMART" id="SM00382">
    <property type="entry name" value="AAA"/>
    <property type="match status" value="1"/>
</dbReference>
<organism evidence="5 6">
    <name type="scientific">Hydrogenibacillus schlegelii</name>
    <name type="common">Bacillus schlegelii</name>
    <dbReference type="NCBI Taxonomy" id="1484"/>
    <lineage>
        <taxon>Bacteria</taxon>
        <taxon>Bacillati</taxon>
        <taxon>Bacillota</taxon>
        <taxon>Bacilli</taxon>
        <taxon>Bacillales</taxon>
        <taxon>Bacillales Family X. Incertae Sedis</taxon>
        <taxon>Hydrogenibacillus</taxon>
    </lineage>
</organism>
<proteinExistence type="predicted"/>
<dbReference type="GO" id="GO:0005524">
    <property type="term" value="F:ATP binding"/>
    <property type="evidence" value="ECO:0007669"/>
    <property type="project" value="UniProtKB-KW"/>
</dbReference>
<gene>
    <name evidence="5" type="ORF">HSCHL_1822</name>
</gene>
<evidence type="ECO:0000313" key="5">
    <source>
        <dbReference type="EMBL" id="PTQ54879.1"/>
    </source>
</evidence>
<evidence type="ECO:0000256" key="1">
    <source>
        <dbReference type="ARBA" id="ARBA00022448"/>
    </source>
</evidence>
<keyword evidence="1" id="KW-0813">Transport</keyword>
<evidence type="ECO:0000259" key="4">
    <source>
        <dbReference type="PROSITE" id="PS50893"/>
    </source>
</evidence>
<keyword evidence="2" id="KW-0547">Nucleotide-binding</keyword>
<dbReference type="Gene3D" id="3.40.50.300">
    <property type="entry name" value="P-loop containing nucleotide triphosphate hydrolases"/>
    <property type="match status" value="1"/>
</dbReference>
<accession>A0A2T5GFB1</accession>
<evidence type="ECO:0000256" key="3">
    <source>
        <dbReference type="ARBA" id="ARBA00022840"/>
    </source>
</evidence>
<dbReference type="CDD" id="cd03230">
    <property type="entry name" value="ABC_DR_subfamily_A"/>
    <property type="match status" value="1"/>
</dbReference>
<dbReference type="GO" id="GO:0016887">
    <property type="term" value="F:ATP hydrolysis activity"/>
    <property type="evidence" value="ECO:0007669"/>
    <property type="project" value="InterPro"/>
</dbReference>
<reference evidence="5 6" key="1">
    <citation type="submission" date="2017-08" db="EMBL/GenBank/DDBJ databases">
        <title>Burning lignite coal seam in the remote Altai Mountains harbors a hydrogen-driven thermophilic microbial community.</title>
        <authorList>
            <person name="Kadnikov V.V."/>
            <person name="Mardanov A.V."/>
            <person name="Ivasenko D."/>
            <person name="Beletsky A.V."/>
            <person name="Karnachuk O.V."/>
            <person name="Ravin N.V."/>
        </authorList>
    </citation>
    <scope>NUCLEOTIDE SEQUENCE [LARGE SCALE GENOMIC DNA]</scope>
    <source>
        <strain evidence="5">AL33</strain>
    </source>
</reference>
<dbReference type="PROSITE" id="PS50893">
    <property type="entry name" value="ABC_TRANSPORTER_2"/>
    <property type="match status" value="1"/>
</dbReference>
<dbReference type="Proteomes" id="UP000244180">
    <property type="component" value="Unassembled WGS sequence"/>
</dbReference>
<dbReference type="InterPro" id="IPR051782">
    <property type="entry name" value="ABC_Transporter_VariousFunc"/>
</dbReference>
<dbReference type="PANTHER" id="PTHR42939:SF1">
    <property type="entry name" value="ABC TRANSPORTER ATP-BINDING PROTEIN ALBC-RELATED"/>
    <property type="match status" value="1"/>
</dbReference>
<evidence type="ECO:0000256" key="2">
    <source>
        <dbReference type="ARBA" id="ARBA00022741"/>
    </source>
</evidence>
<dbReference type="InterPro" id="IPR027417">
    <property type="entry name" value="P-loop_NTPase"/>
</dbReference>
<dbReference type="PANTHER" id="PTHR42939">
    <property type="entry name" value="ABC TRANSPORTER ATP-BINDING PROTEIN ALBC-RELATED"/>
    <property type="match status" value="1"/>
</dbReference>
<name>A0A2T5GFB1_HYDSH</name>
<evidence type="ECO:0000313" key="6">
    <source>
        <dbReference type="Proteomes" id="UP000244180"/>
    </source>
</evidence>
<dbReference type="Pfam" id="PF00005">
    <property type="entry name" value="ABC_tran"/>
    <property type="match status" value="1"/>
</dbReference>
<comment type="caution">
    <text evidence="5">The sequence shown here is derived from an EMBL/GenBank/DDBJ whole genome shotgun (WGS) entry which is preliminary data.</text>
</comment>
<protein>
    <submittedName>
        <fullName evidence="5">Putative ABC transporter ATP-binding protein</fullName>
    </submittedName>
</protein>
<dbReference type="AlphaFoldDB" id="A0A2T5GFB1"/>
<dbReference type="SUPFAM" id="SSF52540">
    <property type="entry name" value="P-loop containing nucleoside triphosphate hydrolases"/>
    <property type="match status" value="1"/>
</dbReference>